<comment type="caution">
    <text evidence="1">The sequence shown here is derived from an EMBL/GenBank/DDBJ whole genome shotgun (WGS) entry which is preliminary data.</text>
</comment>
<accession>A0A8X8YTQ0</accession>
<dbReference type="GO" id="GO:0005953">
    <property type="term" value="C:CAAX-protein geranylgeranyltransferase complex"/>
    <property type="evidence" value="ECO:0007669"/>
    <property type="project" value="TreeGrafter"/>
</dbReference>
<reference evidence="1" key="2">
    <citation type="submission" date="2020-08" db="EMBL/GenBank/DDBJ databases">
        <title>Plant Genome Project.</title>
        <authorList>
            <person name="Zhang R.-G."/>
        </authorList>
    </citation>
    <scope>NUCLEOTIDE SEQUENCE</scope>
    <source>
        <strain evidence="1">Huo1</strain>
        <tissue evidence="1">Leaf</tissue>
    </source>
</reference>
<dbReference type="GO" id="GO:0004660">
    <property type="term" value="F:protein farnesyltransferase activity"/>
    <property type="evidence" value="ECO:0007669"/>
    <property type="project" value="TreeGrafter"/>
</dbReference>
<gene>
    <name evidence="1" type="ORF">SASPL_102478</name>
</gene>
<keyword evidence="2" id="KW-1185">Reference proteome</keyword>
<dbReference type="GO" id="GO:0005965">
    <property type="term" value="C:protein farnesyltransferase complex"/>
    <property type="evidence" value="ECO:0007669"/>
    <property type="project" value="TreeGrafter"/>
</dbReference>
<dbReference type="SUPFAM" id="SSF48439">
    <property type="entry name" value="Protein prenylyltransferase"/>
    <property type="match status" value="1"/>
</dbReference>
<dbReference type="PANTHER" id="PTHR11129:SF10">
    <property type="entry name" value="PROTEIN PRENYLYLTRANSFERASE SUPERFAMILY PROTEIN"/>
    <property type="match status" value="1"/>
</dbReference>
<sequence length="123" mass="14573">MISYNPGIMSMHGWNHIYTFFIMSQNSKMNYRAWNHRCWLVSYMSDSQVLLELHSSRDWAALHVADNSCFHFRAVSLRIHVKCVQHNLFHALCFDVSQNAITLNLRSFLPLNLTYFMIKCFHT</sequence>
<dbReference type="Gene3D" id="1.25.40.120">
    <property type="entry name" value="Protein prenylyltransferase"/>
    <property type="match status" value="1"/>
</dbReference>
<dbReference type="Proteomes" id="UP000298416">
    <property type="component" value="Unassembled WGS sequence"/>
</dbReference>
<dbReference type="PANTHER" id="PTHR11129">
    <property type="entry name" value="PROTEIN FARNESYLTRANSFERASE ALPHA SUBUNIT/RAB GERANYLGERANYL TRANSFERASE ALPHA SUBUNIT"/>
    <property type="match status" value="1"/>
</dbReference>
<reference evidence="1" key="1">
    <citation type="submission" date="2018-01" db="EMBL/GenBank/DDBJ databases">
        <authorList>
            <person name="Mao J.F."/>
        </authorList>
    </citation>
    <scope>NUCLEOTIDE SEQUENCE</scope>
    <source>
        <strain evidence="1">Huo1</strain>
        <tissue evidence="1">Leaf</tissue>
    </source>
</reference>
<dbReference type="AlphaFoldDB" id="A0A8X8YTQ0"/>
<name>A0A8X8YTQ0_SALSN</name>
<proteinExistence type="predicted"/>
<evidence type="ECO:0000313" key="1">
    <source>
        <dbReference type="EMBL" id="KAG6437559.1"/>
    </source>
</evidence>
<evidence type="ECO:0000313" key="2">
    <source>
        <dbReference type="Proteomes" id="UP000298416"/>
    </source>
</evidence>
<dbReference type="GO" id="GO:0004662">
    <property type="term" value="F:CAAX-protein geranylgeranyltransferase activity"/>
    <property type="evidence" value="ECO:0007669"/>
    <property type="project" value="TreeGrafter"/>
</dbReference>
<dbReference type="EMBL" id="PNBA02000001">
    <property type="protein sequence ID" value="KAG6437559.1"/>
    <property type="molecule type" value="Genomic_DNA"/>
</dbReference>
<protein>
    <submittedName>
        <fullName evidence="1">Uncharacterized protein</fullName>
    </submittedName>
</protein>
<organism evidence="1">
    <name type="scientific">Salvia splendens</name>
    <name type="common">Scarlet sage</name>
    <dbReference type="NCBI Taxonomy" id="180675"/>
    <lineage>
        <taxon>Eukaryota</taxon>
        <taxon>Viridiplantae</taxon>
        <taxon>Streptophyta</taxon>
        <taxon>Embryophyta</taxon>
        <taxon>Tracheophyta</taxon>
        <taxon>Spermatophyta</taxon>
        <taxon>Magnoliopsida</taxon>
        <taxon>eudicotyledons</taxon>
        <taxon>Gunneridae</taxon>
        <taxon>Pentapetalae</taxon>
        <taxon>asterids</taxon>
        <taxon>lamiids</taxon>
        <taxon>Lamiales</taxon>
        <taxon>Lamiaceae</taxon>
        <taxon>Nepetoideae</taxon>
        <taxon>Mentheae</taxon>
        <taxon>Salviinae</taxon>
        <taxon>Salvia</taxon>
        <taxon>Salvia subgen. Calosphace</taxon>
        <taxon>core Calosphace</taxon>
    </lineage>
</organism>